<dbReference type="PANTHER" id="PTHR44942:SF4">
    <property type="entry name" value="METHYLTRANSFERASE TYPE 11 DOMAIN-CONTAINING PROTEIN"/>
    <property type="match status" value="1"/>
</dbReference>
<dbReference type="Proteomes" id="UP000321181">
    <property type="component" value="Unassembled WGS sequence"/>
</dbReference>
<gene>
    <name evidence="5" type="ORF">CAE01nite_33410</name>
</gene>
<proteinExistence type="inferred from homology"/>
<feature type="domain" description="Methyltransferase type 11" evidence="4">
    <location>
        <begin position="47"/>
        <end position="135"/>
    </location>
</feature>
<keyword evidence="2 5" id="KW-0489">Methyltransferase</keyword>
<dbReference type="PANTHER" id="PTHR44942">
    <property type="entry name" value="METHYLTRANSF_11 DOMAIN-CONTAINING PROTEIN"/>
    <property type="match status" value="1"/>
</dbReference>
<dbReference type="InterPro" id="IPR029063">
    <property type="entry name" value="SAM-dependent_MTases_sf"/>
</dbReference>
<dbReference type="GO" id="GO:0008757">
    <property type="term" value="F:S-adenosylmethionine-dependent methyltransferase activity"/>
    <property type="evidence" value="ECO:0007669"/>
    <property type="project" value="InterPro"/>
</dbReference>
<comment type="caution">
    <text evidence="5">The sequence shown here is derived from an EMBL/GenBank/DDBJ whole genome shotgun (WGS) entry which is preliminary data.</text>
</comment>
<dbReference type="OrthoDB" id="9797252at2"/>
<dbReference type="AlphaFoldDB" id="A0A512DGR9"/>
<dbReference type="GO" id="GO:0032259">
    <property type="term" value="P:methylation"/>
    <property type="evidence" value="ECO:0007669"/>
    <property type="project" value="UniProtKB-KW"/>
</dbReference>
<comment type="similarity">
    <text evidence="1">Belongs to the methyltransferase superfamily.</text>
</comment>
<protein>
    <submittedName>
        <fullName evidence="5">SAM-dependent methyltransferase</fullName>
    </submittedName>
</protein>
<evidence type="ECO:0000256" key="2">
    <source>
        <dbReference type="ARBA" id="ARBA00022603"/>
    </source>
</evidence>
<dbReference type="InterPro" id="IPR013216">
    <property type="entry name" value="Methyltransf_11"/>
</dbReference>
<accession>A0A512DGR9</accession>
<evidence type="ECO:0000313" key="6">
    <source>
        <dbReference type="Proteomes" id="UP000321181"/>
    </source>
</evidence>
<name>A0A512DGR9_9CELL</name>
<keyword evidence="6" id="KW-1185">Reference proteome</keyword>
<dbReference type="InterPro" id="IPR051052">
    <property type="entry name" value="Diverse_substrate_MTase"/>
</dbReference>
<dbReference type="RefSeq" id="WP_146906647.1">
    <property type="nucleotide sequence ID" value="NZ_BAAARM010000006.1"/>
</dbReference>
<reference evidence="5 6" key="1">
    <citation type="submission" date="2019-07" db="EMBL/GenBank/DDBJ databases">
        <title>Whole genome shotgun sequence of Cellulomonas aerilata NBRC 106308.</title>
        <authorList>
            <person name="Hosoyama A."/>
            <person name="Uohara A."/>
            <person name="Ohji S."/>
            <person name="Ichikawa N."/>
        </authorList>
    </citation>
    <scope>NUCLEOTIDE SEQUENCE [LARGE SCALE GENOMIC DNA]</scope>
    <source>
        <strain evidence="5 6">NBRC 106308</strain>
    </source>
</reference>
<evidence type="ECO:0000259" key="4">
    <source>
        <dbReference type="Pfam" id="PF08241"/>
    </source>
</evidence>
<dbReference type="SUPFAM" id="SSF53335">
    <property type="entry name" value="S-adenosyl-L-methionine-dependent methyltransferases"/>
    <property type="match status" value="1"/>
</dbReference>
<dbReference type="Pfam" id="PF08241">
    <property type="entry name" value="Methyltransf_11"/>
    <property type="match status" value="1"/>
</dbReference>
<evidence type="ECO:0000256" key="3">
    <source>
        <dbReference type="ARBA" id="ARBA00022679"/>
    </source>
</evidence>
<dbReference type="Gene3D" id="3.40.50.150">
    <property type="entry name" value="Vaccinia Virus protein VP39"/>
    <property type="match status" value="1"/>
</dbReference>
<evidence type="ECO:0000256" key="1">
    <source>
        <dbReference type="ARBA" id="ARBA00008361"/>
    </source>
</evidence>
<dbReference type="EMBL" id="BJYY01000021">
    <property type="protein sequence ID" value="GEO35616.1"/>
    <property type="molecule type" value="Genomic_DNA"/>
</dbReference>
<dbReference type="CDD" id="cd02440">
    <property type="entry name" value="AdoMet_MTases"/>
    <property type="match status" value="1"/>
</dbReference>
<keyword evidence="3 5" id="KW-0808">Transferase</keyword>
<sequence>MTASDDPDPRRATVFGRHAEDYDRWRPGYPDAAVDWMLPAGAREVADVGAGTGKLTGALLARGLHVDAVEPDPDMLAVLRRRHPAAHAHLAGAQALPLADAGVDAVLVASAWHWFPAGQAVAEVRRVLPPGGRLAVAWNGPTPTVGGWTSELAALDPDRGRKDWTGRLRATGLPPDELEEARVPWTWDVSADDVRGTLATHSALTLMDADDRERLLDAAHGIVAAACAAAGTATVPWPQTCVCVRWTPDRRTT</sequence>
<evidence type="ECO:0000313" key="5">
    <source>
        <dbReference type="EMBL" id="GEO35616.1"/>
    </source>
</evidence>
<organism evidence="5 6">
    <name type="scientific">Cellulomonas aerilata</name>
    <dbReference type="NCBI Taxonomy" id="515326"/>
    <lineage>
        <taxon>Bacteria</taxon>
        <taxon>Bacillati</taxon>
        <taxon>Actinomycetota</taxon>
        <taxon>Actinomycetes</taxon>
        <taxon>Micrococcales</taxon>
        <taxon>Cellulomonadaceae</taxon>
        <taxon>Cellulomonas</taxon>
    </lineage>
</organism>